<evidence type="ECO:0000256" key="3">
    <source>
        <dbReference type="ARBA" id="ARBA00022525"/>
    </source>
</evidence>
<dbReference type="GO" id="GO:0043657">
    <property type="term" value="C:host cell"/>
    <property type="evidence" value="ECO:0007669"/>
    <property type="project" value="UniProtKB-SubCell"/>
</dbReference>
<evidence type="ECO:0000313" key="6">
    <source>
        <dbReference type="EMBL" id="GET01613.1"/>
    </source>
</evidence>
<dbReference type="Proteomes" id="UP000615446">
    <property type="component" value="Unassembled WGS sequence"/>
</dbReference>
<dbReference type="Proteomes" id="UP000247702">
    <property type="component" value="Unassembled WGS sequence"/>
</dbReference>
<keyword evidence="3" id="KW-0964">Secreted</keyword>
<protein>
    <submittedName>
        <fullName evidence="6">Crinkler (CRN) family protein</fullName>
    </submittedName>
</protein>
<dbReference type="SUPFAM" id="SSF52540">
    <property type="entry name" value="P-loop containing nucleoside triphosphate hydrolases"/>
    <property type="match status" value="1"/>
</dbReference>
<evidence type="ECO:0000313" key="7">
    <source>
        <dbReference type="Proteomes" id="UP000247702"/>
    </source>
</evidence>
<dbReference type="OrthoDB" id="2319592at2759"/>
<evidence type="ECO:0000256" key="1">
    <source>
        <dbReference type="ARBA" id="ARBA00004340"/>
    </source>
</evidence>
<organism evidence="5 7">
    <name type="scientific">Rhizophagus clarus</name>
    <dbReference type="NCBI Taxonomy" id="94130"/>
    <lineage>
        <taxon>Eukaryota</taxon>
        <taxon>Fungi</taxon>
        <taxon>Fungi incertae sedis</taxon>
        <taxon>Mucoromycota</taxon>
        <taxon>Glomeromycotina</taxon>
        <taxon>Glomeromycetes</taxon>
        <taxon>Glomerales</taxon>
        <taxon>Glomeraceae</taxon>
        <taxon>Rhizophagus</taxon>
    </lineage>
</organism>
<comment type="caution">
    <text evidence="5">The sequence shown here is derived from an EMBL/GenBank/DDBJ whole genome shotgun (WGS) entry which is preliminary data.</text>
</comment>
<name>A0A2Z6RBW9_9GLOM</name>
<proteinExistence type="predicted"/>
<dbReference type="EMBL" id="BLAL01000300">
    <property type="protein sequence ID" value="GET01613.1"/>
    <property type="molecule type" value="Genomic_DNA"/>
</dbReference>
<keyword evidence="7" id="KW-1185">Reference proteome</keyword>
<dbReference type="GO" id="GO:0005576">
    <property type="term" value="C:extracellular region"/>
    <property type="evidence" value="ECO:0007669"/>
    <property type="project" value="UniProtKB-SubCell"/>
</dbReference>
<evidence type="ECO:0000313" key="5">
    <source>
        <dbReference type="EMBL" id="GBB99633.1"/>
    </source>
</evidence>
<dbReference type="AlphaFoldDB" id="A0A2Z6RBW9"/>
<reference evidence="5 7" key="1">
    <citation type="submission" date="2017-11" db="EMBL/GenBank/DDBJ databases">
        <title>The genome of Rhizophagus clarus HR1 reveals common genetic basis of auxotrophy among arbuscular mycorrhizal fungi.</title>
        <authorList>
            <person name="Kobayashi Y."/>
        </authorList>
    </citation>
    <scope>NUCLEOTIDE SEQUENCE [LARGE SCALE GENOMIC DNA]</scope>
    <source>
        <strain evidence="5 7">HR1</strain>
    </source>
</reference>
<dbReference type="Pfam" id="PF20147">
    <property type="entry name" value="Crinkler"/>
    <property type="match status" value="1"/>
</dbReference>
<dbReference type="InterPro" id="IPR045379">
    <property type="entry name" value="Crinkler_N"/>
</dbReference>
<dbReference type="Gene3D" id="3.40.50.300">
    <property type="entry name" value="P-loop containing nucleotide triphosphate hydrolases"/>
    <property type="match status" value="1"/>
</dbReference>
<comment type="subcellular location">
    <subcellularLocation>
        <location evidence="1">Host cell</location>
    </subcellularLocation>
    <subcellularLocation>
        <location evidence="2">Secreted</location>
    </subcellularLocation>
</comment>
<accession>A0A2Z6RBW9</accession>
<evidence type="ECO:0000259" key="4">
    <source>
        <dbReference type="Pfam" id="PF20147"/>
    </source>
</evidence>
<evidence type="ECO:0000256" key="2">
    <source>
        <dbReference type="ARBA" id="ARBA00004613"/>
    </source>
</evidence>
<sequence>MVGCFILGSCVTFNFEIGKYIDFTELKKAIWEEDKDYFVSIGVKNDKKIKLWKVEIPTRNNDKYERLLENPRVDLNVKEEFSGERLDETWHINLTFEEHPPKEHIHIIVQPLPPATIDLTRKRQIESYMISTTGPIYLNEKLLSVPVPGRKIFRDVKNDFVEGYRSFIIHGPYQSGKTSFLLHLKESLRKERLNYVFLDMATVTSQMKKVEDIRQGFFNIMSFYMFQEYLSEDDTYKRIEQELDYLYILIDEFQLIFTNDILLSVSKDFFRSISTYKLPYVAVGTFLLFDLLTCDLGSPFNKATFKQMPAFDNLEMSKLFFSYKNEIPNPKGLTVPLDLQRKIMKESCGHPASFMILLKIFDDENKESTPLSLDKWEIVLEEKLDSYLNGTYIKLRSELMNMNSNEKQYVCKLTTHMGDEWFMNLIELDDLNKKLLNIGILTHIAHNNVRFTSYIILRKCIETVWPQPIKLKLKENEVPVSPMDLLMLGLQHIDPTTIVDDRVKNVDGPAENSIQVALYCVFNGLLPRPFKCLLEIKCGGKDKLDLMIVKDRNNLVAYSLNVNNITLSDFRSSLEQASKYVKQYKMEVYLLNFYLDGHRTPEVIHNIPQGIILVNIKHNNDFTKFYITSGCFHSMANVIKKLHSYT</sequence>
<gene>
    <name evidence="6" type="ORF">RCL2_002801300</name>
    <name evidence="5" type="ORF">RclHR1_03590008</name>
</gene>
<dbReference type="InterPro" id="IPR027417">
    <property type="entry name" value="P-loop_NTPase"/>
</dbReference>
<feature type="domain" description="Crinkler effector protein N-terminal" evidence="4">
    <location>
        <begin position="4"/>
        <end position="110"/>
    </location>
</feature>
<dbReference type="EMBL" id="BEXD01002879">
    <property type="protein sequence ID" value="GBB99633.1"/>
    <property type="molecule type" value="Genomic_DNA"/>
</dbReference>
<reference evidence="6" key="2">
    <citation type="submission" date="2019-10" db="EMBL/GenBank/DDBJ databases">
        <title>Conservation and host-specific expression of non-tandemly repeated heterogenous ribosome RNA gene in arbuscular mycorrhizal fungi.</title>
        <authorList>
            <person name="Maeda T."/>
            <person name="Kobayashi Y."/>
            <person name="Nakagawa T."/>
            <person name="Ezawa T."/>
            <person name="Yamaguchi K."/>
            <person name="Bino T."/>
            <person name="Nishimoto Y."/>
            <person name="Shigenobu S."/>
            <person name="Kawaguchi M."/>
        </authorList>
    </citation>
    <scope>NUCLEOTIDE SEQUENCE</scope>
    <source>
        <strain evidence="6">HR1</strain>
    </source>
</reference>